<protein>
    <recommendedName>
        <fullName evidence="4">Transmembrane protein</fullName>
    </recommendedName>
</protein>
<feature type="transmembrane region" description="Helical" evidence="1">
    <location>
        <begin position="200"/>
        <end position="220"/>
    </location>
</feature>
<evidence type="ECO:0000313" key="3">
    <source>
        <dbReference type="Proteomes" id="UP000306630"/>
    </source>
</evidence>
<dbReference type="AlphaFoldDB" id="A0A4S2FND9"/>
<feature type="transmembrane region" description="Helical" evidence="1">
    <location>
        <begin position="74"/>
        <end position="97"/>
    </location>
</feature>
<gene>
    <name evidence="2" type="ORF">E5333_12530</name>
</gene>
<feature type="transmembrane region" description="Helical" evidence="1">
    <location>
        <begin position="109"/>
        <end position="132"/>
    </location>
</feature>
<keyword evidence="1" id="KW-1133">Transmembrane helix</keyword>
<dbReference type="EMBL" id="SRYD01000059">
    <property type="protein sequence ID" value="TGY70575.1"/>
    <property type="molecule type" value="Genomic_DNA"/>
</dbReference>
<reference evidence="2 3" key="1">
    <citation type="submission" date="2019-04" db="EMBL/GenBank/DDBJ databases">
        <title>Microbes associate with the intestines of laboratory mice.</title>
        <authorList>
            <person name="Navarre W."/>
            <person name="Wong E."/>
            <person name="Huang K."/>
            <person name="Tropini C."/>
            <person name="Ng K."/>
            <person name="Yu B."/>
        </authorList>
    </citation>
    <scope>NUCLEOTIDE SEQUENCE [LARGE SCALE GENOMIC DNA]</scope>
    <source>
        <strain evidence="2 3">NM06_A21</strain>
    </source>
</reference>
<organism evidence="2 3">
    <name type="scientific">Muribaculum intestinale</name>
    <dbReference type="NCBI Taxonomy" id="1796646"/>
    <lineage>
        <taxon>Bacteria</taxon>
        <taxon>Pseudomonadati</taxon>
        <taxon>Bacteroidota</taxon>
        <taxon>Bacteroidia</taxon>
        <taxon>Bacteroidales</taxon>
        <taxon>Muribaculaceae</taxon>
        <taxon>Muribaculum</taxon>
    </lineage>
</organism>
<keyword evidence="1" id="KW-0472">Membrane</keyword>
<accession>A0A4S2FND9</accession>
<proteinExistence type="predicted"/>
<keyword evidence="1" id="KW-0812">Transmembrane</keyword>
<evidence type="ECO:0008006" key="4">
    <source>
        <dbReference type="Google" id="ProtNLM"/>
    </source>
</evidence>
<feature type="transmembrane region" description="Helical" evidence="1">
    <location>
        <begin position="20"/>
        <end position="53"/>
    </location>
</feature>
<dbReference type="Proteomes" id="UP000306630">
    <property type="component" value="Unassembled WGS sequence"/>
</dbReference>
<feature type="transmembrane region" description="Helical" evidence="1">
    <location>
        <begin position="168"/>
        <end position="188"/>
    </location>
</feature>
<evidence type="ECO:0000313" key="2">
    <source>
        <dbReference type="EMBL" id="TGY70575.1"/>
    </source>
</evidence>
<evidence type="ECO:0000256" key="1">
    <source>
        <dbReference type="SAM" id="Phobius"/>
    </source>
</evidence>
<name>A0A4S2FND9_9BACT</name>
<sequence length="440" mass="51077">MEQRRYRANSYAIHGLWLNWALSVGALAATLFCALFISKLWLPAVALGFQFLLMGRLRVIKDGSCSSCALIPYVVIRILFITAVMMVAINFYCLHFVDHALLESGVVNINIPYITVLIIAPVTFIVSTVAYFRNNSLSVCFECHAHFGRSNERGFLGKIFSREGRFQLRMLMLASLIISVYAWAYYFWRYSNVNYNSADIFFYIWIPVILYVLSLVNLGIRYVSIDAFYRKNIAGEANDHVSSTLIRYIILCGDNMFLHIGGTDDLETKADTPAQSYILYRERVSEYDAINTFSGIVGNAFRPNLRFLYENSNFHIDCNIFHYICVLDSASELHGSGLEGEWFTQSELLRMVENREVSPMLISEIERLYTVIMAFKTYDISGRRLYDIKHYKPSFRLHDIASLIVDYNDPQWLFVAKDNEDRPFFYFKRFWRRYVRGISD</sequence>
<dbReference type="RefSeq" id="WP_135993773.1">
    <property type="nucleotide sequence ID" value="NZ_CARUGZ010000046.1"/>
</dbReference>
<comment type="caution">
    <text evidence="2">The sequence shown here is derived from an EMBL/GenBank/DDBJ whole genome shotgun (WGS) entry which is preliminary data.</text>
</comment>